<evidence type="ECO:0000313" key="2">
    <source>
        <dbReference type="EMBL" id="SUZ48422.1"/>
    </source>
</evidence>
<gene>
    <name evidence="2" type="ORF">METZ01_LOCUS1276</name>
</gene>
<keyword evidence="1" id="KW-1133">Transmembrane helix</keyword>
<keyword evidence="1" id="KW-0472">Membrane</keyword>
<feature type="transmembrane region" description="Helical" evidence="1">
    <location>
        <begin position="41"/>
        <end position="61"/>
    </location>
</feature>
<evidence type="ECO:0000256" key="1">
    <source>
        <dbReference type="SAM" id="Phobius"/>
    </source>
</evidence>
<reference evidence="2" key="1">
    <citation type="submission" date="2018-05" db="EMBL/GenBank/DDBJ databases">
        <authorList>
            <person name="Lanie J.A."/>
            <person name="Ng W.-L."/>
            <person name="Kazmierczak K.M."/>
            <person name="Andrzejewski T.M."/>
            <person name="Davidsen T.M."/>
            <person name="Wayne K.J."/>
            <person name="Tettelin H."/>
            <person name="Glass J.I."/>
            <person name="Rusch D."/>
            <person name="Podicherti R."/>
            <person name="Tsui H.-C.T."/>
            <person name="Winkler M.E."/>
        </authorList>
    </citation>
    <scope>NUCLEOTIDE SEQUENCE</scope>
</reference>
<protein>
    <submittedName>
        <fullName evidence="2">Uncharacterized protein</fullName>
    </submittedName>
</protein>
<feature type="transmembrane region" description="Helical" evidence="1">
    <location>
        <begin position="73"/>
        <end position="93"/>
    </location>
</feature>
<dbReference type="EMBL" id="UINC01000066">
    <property type="protein sequence ID" value="SUZ48422.1"/>
    <property type="molecule type" value="Genomic_DNA"/>
</dbReference>
<organism evidence="2">
    <name type="scientific">marine metagenome</name>
    <dbReference type="NCBI Taxonomy" id="408172"/>
    <lineage>
        <taxon>unclassified sequences</taxon>
        <taxon>metagenomes</taxon>
        <taxon>ecological metagenomes</taxon>
    </lineage>
</organism>
<keyword evidence="1" id="KW-0812">Transmembrane</keyword>
<accession>A0A381N1F5</accession>
<name>A0A381N1F5_9ZZZZ</name>
<sequence>MRLRLKKIFVITVLLGYINLPVVSAQETAIPLGGSQKPVMYSIFWNTLWGSAWGATMGFSYHLVSGIQLRESLISSVTIGGVLGYGLGIYMVVSGLSFDKSYLLELPSPKSQTQQPDAALFESEMMPLYARSAKPDPTKWEIPIYAFRF</sequence>
<dbReference type="AlphaFoldDB" id="A0A381N1F5"/>
<proteinExistence type="predicted"/>